<dbReference type="Proteomes" id="UP000011612">
    <property type="component" value="Unassembled WGS sequence"/>
</dbReference>
<keyword evidence="2" id="KW-1185">Reference proteome</keyword>
<comment type="caution">
    <text evidence="1">The sequence shown here is derived from an EMBL/GenBank/DDBJ whole genome shotgun (WGS) entry which is preliminary data.</text>
</comment>
<accession>M0H9B8</accession>
<protein>
    <recommendedName>
        <fullName evidence="3">RNA ligase domain-containing protein</fullName>
    </recommendedName>
</protein>
<sequence>MKSYPPLPRLADAPEELLASGHLWLREDVTGPRIRFQMTSAGLLVFGDREHRFDDIPPAYRYAVRYVRDRFDRDAFGDAVSEPTDFVFFGVAPCNLGLDYDWARLPPFLGHAVWTDEQDRLLPVDTAEQVFERLGLDPVNTVEKEVNVRDFHPGRYEIPDSAWGNGPAAGVIVENRRGGRALLRNPAFDDRDSPGPIRDDPASVADRLVTSDRIERAVGEVESAGNPVTTEAVRTRVFEMVAREEYIRLDAAGVDWDGLRSAVGSVVGAALGRRGVDR</sequence>
<evidence type="ECO:0000313" key="1">
    <source>
        <dbReference type="EMBL" id="ELZ81050.1"/>
    </source>
</evidence>
<reference evidence="1 2" key="1">
    <citation type="journal article" date="2014" name="PLoS Genet.">
        <title>Phylogenetically driven sequencing of extremely halophilic archaea reveals strategies for static and dynamic osmo-response.</title>
        <authorList>
            <person name="Becker E.A."/>
            <person name="Seitzer P.M."/>
            <person name="Tritt A."/>
            <person name="Larsen D."/>
            <person name="Krusor M."/>
            <person name="Yao A.I."/>
            <person name="Wu D."/>
            <person name="Madern D."/>
            <person name="Eisen J.A."/>
            <person name="Darling A.E."/>
            <person name="Facciotti M.T."/>
        </authorList>
    </citation>
    <scope>NUCLEOTIDE SEQUENCE [LARGE SCALE GENOMIC DNA]</scope>
    <source>
        <strain evidence="1 2">ATCC BAA-1513</strain>
    </source>
</reference>
<organism evidence="1 2">
    <name type="scientific">Haloferax elongans ATCC BAA-1513</name>
    <dbReference type="NCBI Taxonomy" id="1230453"/>
    <lineage>
        <taxon>Archaea</taxon>
        <taxon>Methanobacteriati</taxon>
        <taxon>Methanobacteriota</taxon>
        <taxon>Stenosarchaea group</taxon>
        <taxon>Halobacteria</taxon>
        <taxon>Halobacteriales</taxon>
        <taxon>Haloferacaceae</taxon>
        <taxon>Haloferax</taxon>
    </lineage>
</organism>
<dbReference type="AlphaFoldDB" id="M0H9B8"/>
<evidence type="ECO:0008006" key="3">
    <source>
        <dbReference type="Google" id="ProtNLM"/>
    </source>
</evidence>
<name>M0H9B8_HALEO</name>
<evidence type="ECO:0000313" key="2">
    <source>
        <dbReference type="Proteomes" id="UP000011612"/>
    </source>
</evidence>
<dbReference type="EMBL" id="AOLK01000024">
    <property type="protein sequence ID" value="ELZ81050.1"/>
    <property type="molecule type" value="Genomic_DNA"/>
</dbReference>
<dbReference type="STRING" id="1230453.C453_18975"/>
<gene>
    <name evidence="1" type="ORF">C453_18975</name>
</gene>
<proteinExistence type="predicted"/>
<dbReference type="PATRIC" id="fig|1230453.4.peg.3776"/>